<dbReference type="InterPro" id="IPR050266">
    <property type="entry name" value="AB_hydrolase_sf"/>
</dbReference>
<dbReference type="InterPro" id="IPR029058">
    <property type="entry name" value="AB_hydrolase_fold"/>
</dbReference>
<reference evidence="2 3" key="1">
    <citation type="submission" date="2020-08" db="EMBL/GenBank/DDBJ databases">
        <title>The genome sequence of Novosphingobium flavum 4Y4.</title>
        <authorList>
            <person name="Liu Y."/>
        </authorList>
    </citation>
    <scope>NUCLEOTIDE SEQUENCE [LARGE SCALE GENOMIC DNA]</scope>
    <source>
        <strain evidence="2 3">4Y4</strain>
    </source>
</reference>
<dbReference type="PANTHER" id="PTHR43798">
    <property type="entry name" value="MONOACYLGLYCEROL LIPASE"/>
    <property type="match status" value="1"/>
</dbReference>
<dbReference type="RefSeq" id="WP_185682850.1">
    <property type="nucleotide sequence ID" value="NZ_JACLAU010000007.1"/>
</dbReference>
<evidence type="ECO:0000313" key="2">
    <source>
        <dbReference type="EMBL" id="MBC2651427.1"/>
    </source>
</evidence>
<keyword evidence="2" id="KW-0378">Hydrolase</keyword>
<protein>
    <submittedName>
        <fullName evidence="2">Alpha/beta hydrolase</fullName>
    </submittedName>
</protein>
<dbReference type="AlphaFoldDB" id="A0A7X1KBU3"/>
<dbReference type="Pfam" id="PF12697">
    <property type="entry name" value="Abhydrolase_6"/>
    <property type="match status" value="1"/>
</dbReference>
<dbReference type="Proteomes" id="UP000520156">
    <property type="component" value="Unassembled WGS sequence"/>
</dbReference>
<name>A0A7X1KBU3_9SPHN</name>
<feature type="domain" description="AB hydrolase-1" evidence="1">
    <location>
        <begin position="34"/>
        <end position="279"/>
    </location>
</feature>
<dbReference type="Gene3D" id="3.40.50.1820">
    <property type="entry name" value="alpha/beta hydrolase"/>
    <property type="match status" value="1"/>
</dbReference>
<dbReference type="EMBL" id="JACLAU010000007">
    <property type="protein sequence ID" value="MBC2651427.1"/>
    <property type="molecule type" value="Genomic_DNA"/>
</dbReference>
<keyword evidence="3" id="KW-1185">Reference proteome</keyword>
<evidence type="ECO:0000313" key="3">
    <source>
        <dbReference type="Proteomes" id="UP000520156"/>
    </source>
</evidence>
<gene>
    <name evidence="2" type="ORF">H7F49_06915</name>
</gene>
<comment type="caution">
    <text evidence="2">The sequence shown here is derived from an EMBL/GenBank/DDBJ whole genome shotgun (WGS) entry which is preliminary data.</text>
</comment>
<dbReference type="InterPro" id="IPR000073">
    <property type="entry name" value="AB_hydrolase_1"/>
</dbReference>
<evidence type="ECO:0000259" key="1">
    <source>
        <dbReference type="Pfam" id="PF12697"/>
    </source>
</evidence>
<dbReference type="SUPFAM" id="SSF53474">
    <property type="entry name" value="alpha/beta-Hydrolases"/>
    <property type="match status" value="1"/>
</dbReference>
<sequence>MSQFEDRFWSSRDGLRLHYRDYPGTPADAERPPVLCLPGLTRNARDFANLAERLSPEWRVICPDLRGRGDSAYARDSRTYQPAQYVEDIEALLEETGITRFVAIGTSLGGLMTMMLASGGPARVAGAVLNDIGPVLEPAGLERIFEYVGQGRSFPTWMHAARALQDSQGEAFPRYGISDWLAMAKRVMTLGQNGRIVFDYDMKIAEPFAALAKGEALDLWPAYDALVGRPLLIVRGALSDLFSVATLDEMLRRNAAAEAVTLADIGHAPTLDEPEAVAAIARLLERVG</sequence>
<accession>A0A7X1KBU3</accession>
<proteinExistence type="predicted"/>
<organism evidence="2 3">
    <name type="scientific">Novosphingobium aerophilum</name>
    <dbReference type="NCBI Taxonomy" id="2839843"/>
    <lineage>
        <taxon>Bacteria</taxon>
        <taxon>Pseudomonadati</taxon>
        <taxon>Pseudomonadota</taxon>
        <taxon>Alphaproteobacteria</taxon>
        <taxon>Sphingomonadales</taxon>
        <taxon>Sphingomonadaceae</taxon>
        <taxon>Novosphingobium</taxon>
    </lineage>
</organism>
<dbReference type="GO" id="GO:0016787">
    <property type="term" value="F:hydrolase activity"/>
    <property type="evidence" value="ECO:0007669"/>
    <property type="project" value="UniProtKB-KW"/>
</dbReference>